<dbReference type="InterPro" id="IPR008538">
    <property type="entry name" value="Uma2"/>
</dbReference>
<dbReference type="GO" id="GO:0004519">
    <property type="term" value="F:endonuclease activity"/>
    <property type="evidence" value="ECO:0007669"/>
    <property type="project" value="UniProtKB-KW"/>
</dbReference>
<dbReference type="SUPFAM" id="SSF52980">
    <property type="entry name" value="Restriction endonuclease-like"/>
    <property type="match status" value="1"/>
</dbReference>
<evidence type="ECO:0000313" key="3">
    <source>
        <dbReference type="Proteomes" id="UP000249016"/>
    </source>
</evidence>
<keyword evidence="2" id="KW-0540">Nuclease</keyword>
<feature type="domain" description="Putative restriction endonuclease" evidence="1">
    <location>
        <begin position="17"/>
        <end position="187"/>
    </location>
</feature>
<sequence length="191" mass="21933">MFPLNPTIRRDDRLNDDEFYAFCQANPSLRIEREADGQIIFEMPTNTKTGLRNADLITEIVLWNRKKKLGLVADSSAGFTLPDTSVRAPDVSWISHERWNALSEKEQDKFAKICPDFVIELMSDSDEKYTLPAKMEKYLRNGVRLGWVIDPFSQQTTVYRPEGEIEVVNFTDILSGEAVLPDFELRLSDLL</sequence>
<organism evidence="2 3">
    <name type="scientific">Spirosoma telluris</name>
    <dbReference type="NCBI Taxonomy" id="2183553"/>
    <lineage>
        <taxon>Bacteria</taxon>
        <taxon>Pseudomonadati</taxon>
        <taxon>Bacteroidota</taxon>
        <taxon>Cytophagia</taxon>
        <taxon>Cytophagales</taxon>
        <taxon>Cytophagaceae</taxon>
        <taxon>Spirosoma</taxon>
    </lineage>
</organism>
<proteinExistence type="predicted"/>
<dbReference type="InterPro" id="IPR011335">
    <property type="entry name" value="Restrct_endonuc-II-like"/>
</dbReference>
<dbReference type="PANTHER" id="PTHR34107">
    <property type="entry name" value="SLL0198 PROTEIN-RELATED"/>
    <property type="match status" value="1"/>
</dbReference>
<keyword evidence="2" id="KW-0378">Hydrolase</keyword>
<dbReference type="PANTHER" id="PTHR34107:SF1">
    <property type="entry name" value="SLL0198 PROTEIN"/>
    <property type="match status" value="1"/>
</dbReference>
<evidence type="ECO:0000259" key="1">
    <source>
        <dbReference type="Pfam" id="PF05685"/>
    </source>
</evidence>
<keyword evidence="2" id="KW-0255">Endonuclease</keyword>
<dbReference type="Proteomes" id="UP000249016">
    <property type="component" value="Unassembled WGS sequence"/>
</dbReference>
<dbReference type="Gene3D" id="3.90.1570.10">
    <property type="entry name" value="tt1808, chain A"/>
    <property type="match status" value="1"/>
</dbReference>
<dbReference type="OrthoDB" id="9799703at2"/>
<accession>A0A327NVG7</accession>
<keyword evidence="3" id="KW-1185">Reference proteome</keyword>
<protein>
    <submittedName>
        <fullName evidence="2">Uma2 family endonuclease</fullName>
    </submittedName>
</protein>
<reference evidence="2 3" key="1">
    <citation type="submission" date="2018-06" db="EMBL/GenBank/DDBJ databases">
        <title>Spirosoma sp. HMF3257 Genome sequencing and assembly.</title>
        <authorList>
            <person name="Kang H."/>
            <person name="Cha I."/>
            <person name="Kim H."/>
            <person name="Kang J."/>
            <person name="Joh K."/>
        </authorList>
    </citation>
    <scope>NUCLEOTIDE SEQUENCE [LARGE SCALE GENOMIC DNA]</scope>
    <source>
        <strain evidence="2 3">HMF3257</strain>
    </source>
</reference>
<dbReference type="CDD" id="cd06260">
    <property type="entry name" value="DUF820-like"/>
    <property type="match status" value="1"/>
</dbReference>
<name>A0A327NVG7_9BACT</name>
<comment type="caution">
    <text evidence="2">The sequence shown here is derived from an EMBL/GenBank/DDBJ whole genome shotgun (WGS) entry which is preliminary data.</text>
</comment>
<dbReference type="Pfam" id="PF05685">
    <property type="entry name" value="Uma2"/>
    <property type="match status" value="1"/>
</dbReference>
<dbReference type="AlphaFoldDB" id="A0A327NVG7"/>
<dbReference type="EMBL" id="QLII01000001">
    <property type="protein sequence ID" value="RAI78675.1"/>
    <property type="molecule type" value="Genomic_DNA"/>
</dbReference>
<gene>
    <name evidence="2" type="ORF">HMF3257_30585</name>
</gene>
<evidence type="ECO:0000313" key="2">
    <source>
        <dbReference type="EMBL" id="RAI78675.1"/>
    </source>
</evidence>
<dbReference type="InterPro" id="IPR012296">
    <property type="entry name" value="Nuclease_put_TT1808"/>
</dbReference>